<dbReference type="EMBL" id="BTGU01000194">
    <property type="protein sequence ID" value="GMN64774.1"/>
    <property type="molecule type" value="Genomic_DNA"/>
</dbReference>
<dbReference type="AlphaFoldDB" id="A0AA88J7Q1"/>
<name>A0AA88J7Q1_FICCA</name>
<evidence type="ECO:0000313" key="1">
    <source>
        <dbReference type="EMBL" id="GMN64774.1"/>
    </source>
</evidence>
<accession>A0AA88J7Q1</accession>
<dbReference type="Proteomes" id="UP001187192">
    <property type="component" value="Unassembled WGS sequence"/>
</dbReference>
<proteinExistence type="predicted"/>
<comment type="caution">
    <text evidence="1">The sequence shown here is derived from an EMBL/GenBank/DDBJ whole genome shotgun (WGS) entry which is preliminary data.</text>
</comment>
<reference evidence="1" key="1">
    <citation type="submission" date="2023-07" db="EMBL/GenBank/DDBJ databases">
        <title>draft genome sequence of fig (Ficus carica).</title>
        <authorList>
            <person name="Takahashi T."/>
            <person name="Nishimura K."/>
        </authorList>
    </citation>
    <scope>NUCLEOTIDE SEQUENCE</scope>
</reference>
<sequence length="197" mass="21966">MLRPKIEVIVDSKTTPPTTTAECVKCALCAEYHLNEKIKKRKASLVRAKSLRTTTITRTVETSEIKTNLKEVSGAITRGRGTFPIRGAIIIVKEEGHLSKDCPNKMYQSFQQRQQKIPPTQLHSMQAALDGPHISHRLLEAPSITTNARIFTMTKEEAIAETSTVVTGHILVNNQYANVLLEREPLTPLSLLLLLKD</sequence>
<keyword evidence="2" id="KW-1185">Reference proteome</keyword>
<organism evidence="1 2">
    <name type="scientific">Ficus carica</name>
    <name type="common">Common fig</name>
    <dbReference type="NCBI Taxonomy" id="3494"/>
    <lineage>
        <taxon>Eukaryota</taxon>
        <taxon>Viridiplantae</taxon>
        <taxon>Streptophyta</taxon>
        <taxon>Embryophyta</taxon>
        <taxon>Tracheophyta</taxon>
        <taxon>Spermatophyta</taxon>
        <taxon>Magnoliopsida</taxon>
        <taxon>eudicotyledons</taxon>
        <taxon>Gunneridae</taxon>
        <taxon>Pentapetalae</taxon>
        <taxon>rosids</taxon>
        <taxon>fabids</taxon>
        <taxon>Rosales</taxon>
        <taxon>Moraceae</taxon>
        <taxon>Ficeae</taxon>
        <taxon>Ficus</taxon>
    </lineage>
</organism>
<gene>
    <name evidence="1" type="ORF">TIFTF001_033845</name>
</gene>
<evidence type="ECO:0000313" key="2">
    <source>
        <dbReference type="Proteomes" id="UP001187192"/>
    </source>
</evidence>
<protein>
    <submittedName>
        <fullName evidence="1">Uncharacterized protein</fullName>
    </submittedName>
</protein>